<evidence type="ECO:0000313" key="11">
    <source>
        <dbReference type="EMBL" id="MBC1520510.1"/>
    </source>
</evidence>
<dbReference type="GO" id="GO:0005886">
    <property type="term" value="C:plasma membrane"/>
    <property type="evidence" value="ECO:0007669"/>
    <property type="project" value="UniProtKB-SubCell"/>
</dbReference>
<protein>
    <submittedName>
        <fullName evidence="11">Capsular biosynthesis protein</fullName>
    </submittedName>
</protein>
<feature type="domain" description="Tyrosine-protein kinase G-rich" evidence="10">
    <location>
        <begin position="135"/>
        <end position="196"/>
    </location>
</feature>
<dbReference type="Proteomes" id="UP000559885">
    <property type="component" value="Unassembled WGS sequence"/>
</dbReference>
<keyword evidence="5 8" id="KW-1133">Transmembrane helix</keyword>
<name>A0A841ZND7_9LIST</name>
<feature type="region of interest" description="Disordered" evidence="7">
    <location>
        <begin position="231"/>
        <end position="252"/>
    </location>
</feature>
<evidence type="ECO:0000256" key="5">
    <source>
        <dbReference type="ARBA" id="ARBA00022989"/>
    </source>
</evidence>
<evidence type="ECO:0000256" key="8">
    <source>
        <dbReference type="SAM" id="Phobius"/>
    </source>
</evidence>
<evidence type="ECO:0000256" key="3">
    <source>
        <dbReference type="ARBA" id="ARBA00022475"/>
    </source>
</evidence>
<comment type="subcellular location">
    <subcellularLocation>
        <location evidence="1">Cell membrane</location>
        <topology evidence="1">Multi-pass membrane protein</topology>
    </subcellularLocation>
</comment>
<gene>
    <name evidence="11" type="ORF">HB912_02480</name>
</gene>
<evidence type="ECO:0000259" key="9">
    <source>
        <dbReference type="Pfam" id="PF02706"/>
    </source>
</evidence>
<proteinExistence type="inferred from homology"/>
<evidence type="ECO:0000256" key="2">
    <source>
        <dbReference type="ARBA" id="ARBA00006683"/>
    </source>
</evidence>
<feature type="compositionally biased region" description="Basic and acidic residues" evidence="7">
    <location>
        <begin position="242"/>
        <end position="252"/>
    </location>
</feature>
<keyword evidence="3" id="KW-1003">Cell membrane</keyword>
<feature type="transmembrane region" description="Helical" evidence="8">
    <location>
        <begin position="20"/>
        <end position="44"/>
    </location>
</feature>
<evidence type="ECO:0000256" key="1">
    <source>
        <dbReference type="ARBA" id="ARBA00004651"/>
    </source>
</evidence>
<dbReference type="RefSeq" id="WP_185372059.1">
    <property type="nucleotide sequence ID" value="NZ_JAARRM010000001.1"/>
</dbReference>
<evidence type="ECO:0000259" key="10">
    <source>
        <dbReference type="Pfam" id="PF13807"/>
    </source>
</evidence>
<dbReference type="Pfam" id="PF13807">
    <property type="entry name" value="GNVR"/>
    <property type="match status" value="1"/>
</dbReference>
<dbReference type="Pfam" id="PF02706">
    <property type="entry name" value="Wzz"/>
    <property type="match status" value="1"/>
</dbReference>
<dbReference type="PANTHER" id="PTHR32309:SF13">
    <property type="entry name" value="FERRIC ENTEROBACTIN TRANSPORT PROTEIN FEPE"/>
    <property type="match status" value="1"/>
</dbReference>
<feature type="transmembrane region" description="Helical" evidence="8">
    <location>
        <begin position="175"/>
        <end position="194"/>
    </location>
</feature>
<dbReference type="EMBL" id="JAARRM010000001">
    <property type="protein sequence ID" value="MBC1520510.1"/>
    <property type="molecule type" value="Genomic_DNA"/>
</dbReference>
<comment type="caution">
    <text evidence="11">The sequence shown here is derived from an EMBL/GenBank/DDBJ whole genome shotgun (WGS) entry which is preliminary data.</text>
</comment>
<accession>A0A841ZND7</accession>
<dbReference type="GO" id="GO:0004713">
    <property type="term" value="F:protein tyrosine kinase activity"/>
    <property type="evidence" value="ECO:0007669"/>
    <property type="project" value="TreeGrafter"/>
</dbReference>
<dbReference type="InterPro" id="IPR050445">
    <property type="entry name" value="Bact_polysacc_biosynth/exp"/>
</dbReference>
<reference evidence="11 12" key="1">
    <citation type="submission" date="2020-03" db="EMBL/GenBank/DDBJ databases">
        <title>Soil Listeria distribution.</title>
        <authorList>
            <person name="Liao J."/>
            <person name="Wiedmann M."/>
        </authorList>
    </citation>
    <scope>NUCLEOTIDE SEQUENCE [LARGE SCALE GENOMIC DNA]</scope>
    <source>
        <strain evidence="11 12">FSL L7-1507</strain>
    </source>
</reference>
<dbReference type="InterPro" id="IPR003856">
    <property type="entry name" value="LPS_length_determ_N"/>
</dbReference>
<evidence type="ECO:0000256" key="6">
    <source>
        <dbReference type="ARBA" id="ARBA00023136"/>
    </source>
</evidence>
<organism evidence="11 12">
    <name type="scientific">Listeria aquatica</name>
    <dbReference type="NCBI Taxonomy" id="1494960"/>
    <lineage>
        <taxon>Bacteria</taxon>
        <taxon>Bacillati</taxon>
        <taxon>Bacillota</taxon>
        <taxon>Bacilli</taxon>
        <taxon>Bacillales</taxon>
        <taxon>Listeriaceae</taxon>
        <taxon>Listeria</taxon>
    </lineage>
</organism>
<keyword evidence="4 8" id="KW-0812">Transmembrane</keyword>
<dbReference type="PANTHER" id="PTHR32309">
    <property type="entry name" value="TYROSINE-PROTEIN KINASE"/>
    <property type="match status" value="1"/>
</dbReference>
<evidence type="ECO:0000313" key="12">
    <source>
        <dbReference type="Proteomes" id="UP000559885"/>
    </source>
</evidence>
<dbReference type="InterPro" id="IPR032807">
    <property type="entry name" value="GNVR"/>
</dbReference>
<feature type="domain" description="Polysaccharide chain length determinant N-terminal" evidence="9">
    <location>
        <begin position="5"/>
        <end position="93"/>
    </location>
</feature>
<evidence type="ECO:0000256" key="4">
    <source>
        <dbReference type="ARBA" id="ARBA00022692"/>
    </source>
</evidence>
<dbReference type="AlphaFoldDB" id="A0A841ZND7"/>
<sequence length="252" mass="28184">MNEIINLSKIIQLMKREKWLLIGVIVVLVAGMFSYLQFVAVPVYQKSAQILISQNDNSKNANLEVQSVQADLQLVNTYSNIILSPRILSEVEEKLDGTYSSEALMEATTVTSKDNSQVIEINVQNKNAAKAAEIVNLTAQTFQKEIPKIMNVNNVTILSQADETSSDQPIKPNKALLLILTLLCGMVVDLLIMFMKLFFNRKFTDPEEIESLLGIHVLGVVSEFNDRAVKHSAERGRKRGQKYGDENTSHTD</sequence>
<evidence type="ECO:0000256" key="7">
    <source>
        <dbReference type="SAM" id="MobiDB-lite"/>
    </source>
</evidence>
<keyword evidence="6 8" id="KW-0472">Membrane</keyword>
<comment type="similarity">
    <text evidence="2">Belongs to the CpsC/CapA family.</text>
</comment>